<dbReference type="PROSITE" id="PS51677">
    <property type="entry name" value="NODB"/>
    <property type="match status" value="1"/>
</dbReference>
<comment type="caution">
    <text evidence="4">The sequence shown here is derived from an EMBL/GenBank/DDBJ whole genome shotgun (WGS) entry which is preliminary data.</text>
</comment>
<dbReference type="RefSeq" id="WP_154459209.1">
    <property type="nucleotide sequence ID" value="NZ_JAQYTQ010000069.1"/>
</dbReference>
<dbReference type="Pfam" id="PF01522">
    <property type="entry name" value="Polysacc_deac_1"/>
    <property type="match status" value="1"/>
</dbReference>
<evidence type="ECO:0000256" key="1">
    <source>
        <dbReference type="ARBA" id="ARBA00004613"/>
    </source>
</evidence>
<dbReference type="EMBL" id="VUMM01000001">
    <property type="protein sequence ID" value="MSS00742.1"/>
    <property type="molecule type" value="Genomic_DNA"/>
</dbReference>
<gene>
    <name evidence="4" type="ORF">FYJ50_01175</name>
</gene>
<dbReference type="GO" id="GO:0005975">
    <property type="term" value="P:carbohydrate metabolic process"/>
    <property type="evidence" value="ECO:0007669"/>
    <property type="project" value="InterPro"/>
</dbReference>
<dbReference type="GO" id="GO:0016810">
    <property type="term" value="F:hydrolase activity, acting on carbon-nitrogen (but not peptide) bonds"/>
    <property type="evidence" value="ECO:0007669"/>
    <property type="project" value="InterPro"/>
</dbReference>
<comment type="subcellular location">
    <subcellularLocation>
        <location evidence="1">Secreted</location>
    </subcellularLocation>
</comment>
<dbReference type="InterPro" id="IPR002509">
    <property type="entry name" value="NODB_dom"/>
</dbReference>
<sequence>MKKRYLIILSLFLIISCLYTTRDSIPVLGYHNIVKDEEKEKISDRYTLSQSQFMEQMQYLYDHQYQTLTLDEFYECYTTNKQFPKKSIVLTFDDGYASINTIVKPILKQFNFQASCFVIGKHCIDDKEQFVKLKDMINDETISFYSHSYNLHRFCQYQKIIETLSFEQIEKDFDKNKVDHTYFAYPYGKSVKDIESIFERKQVKMAFSYNQFHNASKWDDIYHIPRYAIIDFMPMFYFQWIIK</sequence>
<evidence type="ECO:0000256" key="2">
    <source>
        <dbReference type="ARBA" id="ARBA00022729"/>
    </source>
</evidence>
<dbReference type="AlphaFoldDB" id="A0A7X2N1K5"/>
<dbReference type="InterPro" id="IPR051398">
    <property type="entry name" value="Polysacch_Deacetylase"/>
</dbReference>
<dbReference type="PANTHER" id="PTHR34216:SF3">
    <property type="entry name" value="POLY-BETA-1,6-N-ACETYL-D-GLUCOSAMINE N-DEACETYLASE"/>
    <property type="match status" value="1"/>
</dbReference>
<feature type="domain" description="NodB homology" evidence="3">
    <location>
        <begin position="86"/>
        <end position="243"/>
    </location>
</feature>
<evidence type="ECO:0000313" key="5">
    <source>
        <dbReference type="Proteomes" id="UP000470082"/>
    </source>
</evidence>
<dbReference type="Gene3D" id="3.20.20.370">
    <property type="entry name" value="Glycoside hydrolase/deacetylase"/>
    <property type="match status" value="1"/>
</dbReference>
<protein>
    <submittedName>
        <fullName evidence="4">Polysaccharide deacetylase family protein</fullName>
    </submittedName>
</protein>
<dbReference type="GO" id="GO:0005576">
    <property type="term" value="C:extracellular region"/>
    <property type="evidence" value="ECO:0007669"/>
    <property type="project" value="UniProtKB-SubCell"/>
</dbReference>
<evidence type="ECO:0000313" key="4">
    <source>
        <dbReference type="EMBL" id="MSS00742.1"/>
    </source>
</evidence>
<evidence type="ECO:0000259" key="3">
    <source>
        <dbReference type="PROSITE" id="PS51677"/>
    </source>
</evidence>
<keyword evidence="2" id="KW-0732">Signal</keyword>
<name>A0A7X2N1K5_9FIRM</name>
<proteinExistence type="predicted"/>
<reference evidence="4 5" key="1">
    <citation type="submission" date="2019-08" db="EMBL/GenBank/DDBJ databases">
        <title>In-depth cultivation of the pig gut microbiome towards novel bacterial diversity and tailored functional studies.</title>
        <authorList>
            <person name="Wylensek D."/>
            <person name="Hitch T.C.A."/>
            <person name="Clavel T."/>
        </authorList>
    </citation>
    <scope>NUCLEOTIDE SEQUENCE [LARGE SCALE GENOMIC DNA]</scope>
    <source>
        <strain evidence="4 5">LKV-178-WT-2G</strain>
    </source>
</reference>
<dbReference type="Proteomes" id="UP000470082">
    <property type="component" value="Unassembled WGS sequence"/>
</dbReference>
<organism evidence="4 5">
    <name type="scientific">Floccifex porci</name>
    <dbReference type="NCBI Taxonomy" id="2606629"/>
    <lineage>
        <taxon>Bacteria</taxon>
        <taxon>Bacillati</taxon>
        <taxon>Bacillota</taxon>
        <taxon>Erysipelotrichia</taxon>
        <taxon>Erysipelotrichales</taxon>
        <taxon>Erysipelotrichaceae</taxon>
        <taxon>Floccifex</taxon>
    </lineage>
</organism>
<dbReference type="PANTHER" id="PTHR34216">
    <property type="match status" value="1"/>
</dbReference>
<dbReference type="SUPFAM" id="SSF88713">
    <property type="entry name" value="Glycoside hydrolase/deacetylase"/>
    <property type="match status" value="1"/>
</dbReference>
<dbReference type="InterPro" id="IPR011330">
    <property type="entry name" value="Glyco_hydro/deAcase_b/a-brl"/>
</dbReference>
<accession>A0A7X2N1K5</accession>
<keyword evidence="5" id="KW-1185">Reference proteome</keyword>
<dbReference type="PROSITE" id="PS51257">
    <property type="entry name" value="PROKAR_LIPOPROTEIN"/>
    <property type="match status" value="1"/>
</dbReference>